<proteinExistence type="predicted"/>
<dbReference type="InterPro" id="IPR036047">
    <property type="entry name" value="F-box-like_dom_sf"/>
</dbReference>
<dbReference type="SUPFAM" id="SSF52047">
    <property type="entry name" value="RNI-like"/>
    <property type="match status" value="1"/>
</dbReference>
<dbReference type="Gene3D" id="3.80.10.10">
    <property type="entry name" value="Ribonuclease Inhibitor"/>
    <property type="match status" value="1"/>
</dbReference>
<dbReference type="GeneID" id="108840605"/>
<dbReference type="InterPro" id="IPR001810">
    <property type="entry name" value="F-box_dom"/>
</dbReference>
<evidence type="ECO:0000259" key="1">
    <source>
        <dbReference type="PROSITE" id="PS50181"/>
    </source>
</evidence>
<feature type="domain" description="F-box" evidence="1">
    <location>
        <begin position="4"/>
        <end position="57"/>
    </location>
</feature>
<sequence>MAHRDRISQLPEELLLRILSLLPVKDVVVTMVLSKRWKFLWMLVPTLEYDHAMYQDAEGSRFSRFVYGSLLLHEAPVLECLRLKLDRESGTAVDVGVWVRTAVKRYVRELDIDINSPSVLTPVILPWSLYAGGCKTLVTLKVSNMALVDASSLPASFPSLKFLSLVKMKYPSEEFINTLLASCPVLEDLAVEHCGDDNVTVLAVQIPSLKTLSLRKRPDIDEDKATGFVIDTPSLVSFEIVDHCGELCLVQSNMPEIVYVYLDINYRHPWKMLSSLSSVKQLELCLTSSKKYPIGIVFHNLVHLTICTCETAWLNLLLCVLKDSPKLQGLRIEQYHPIRTGEQRPCWNEPGQVPECVLTCLETVEWVKYEGTEEEKEAVAFIFRNARCLKKATISSSSTDPVKKLEMLKELSFQSRCSSTCHLTFD</sequence>
<dbReference type="PROSITE" id="PS50181">
    <property type="entry name" value="FBOX"/>
    <property type="match status" value="1"/>
</dbReference>
<dbReference type="Proteomes" id="UP000504610">
    <property type="component" value="Chromosome 2"/>
</dbReference>
<dbReference type="Pfam" id="PF08387">
    <property type="entry name" value="FBD"/>
    <property type="match status" value="1"/>
</dbReference>
<dbReference type="SUPFAM" id="SSF81383">
    <property type="entry name" value="F-box domain"/>
    <property type="match status" value="1"/>
</dbReference>
<dbReference type="RefSeq" id="XP_018468941.2">
    <property type="nucleotide sequence ID" value="XM_018613439.2"/>
</dbReference>
<reference evidence="3" key="2">
    <citation type="submission" date="2025-08" db="UniProtKB">
        <authorList>
            <consortium name="RefSeq"/>
        </authorList>
    </citation>
    <scope>IDENTIFICATION</scope>
    <source>
        <tissue evidence="3">Leaf</tissue>
    </source>
</reference>
<dbReference type="Gene3D" id="1.20.1280.50">
    <property type="match status" value="1"/>
</dbReference>
<dbReference type="Pfam" id="PF24758">
    <property type="entry name" value="LRR_At5g56370"/>
    <property type="match status" value="1"/>
</dbReference>
<name>A0A6J0MBL2_RAPSA</name>
<dbReference type="InterPro" id="IPR050232">
    <property type="entry name" value="FBL13/AtMIF1-like"/>
</dbReference>
<dbReference type="OrthoDB" id="1298252at2759"/>
<reference evidence="2" key="1">
    <citation type="journal article" date="2019" name="Database">
        <title>The radish genome database (RadishGD): an integrated information resource for radish genomics.</title>
        <authorList>
            <person name="Yu H.J."/>
            <person name="Baek S."/>
            <person name="Lee Y.J."/>
            <person name="Cho A."/>
            <person name="Mun J.H."/>
        </authorList>
    </citation>
    <scope>NUCLEOTIDE SEQUENCE [LARGE SCALE GENOMIC DNA]</scope>
    <source>
        <strain evidence="2">cv. WK10039</strain>
    </source>
</reference>
<dbReference type="PANTHER" id="PTHR31900:SF34">
    <property type="entry name" value="EMB|CAB62440.1-RELATED"/>
    <property type="match status" value="1"/>
</dbReference>
<organism evidence="2 3">
    <name type="scientific">Raphanus sativus</name>
    <name type="common">Radish</name>
    <name type="synonym">Raphanus raphanistrum var. sativus</name>
    <dbReference type="NCBI Taxonomy" id="3726"/>
    <lineage>
        <taxon>Eukaryota</taxon>
        <taxon>Viridiplantae</taxon>
        <taxon>Streptophyta</taxon>
        <taxon>Embryophyta</taxon>
        <taxon>Tracheophyta</taxon>
        <taxon>Spermatophyta</taxon>
        <taxon>Magnoliopsida</taxon>
        <taxon>eudicotyledons</taxon>
        <taxon>Gunneridae</taxon>
        <taxon>Pentapetalae</taxon>
        <taxon>rosids</taxon>
        <taxon>malvids</taxon>
        <taxon>Brassicales</taxon>
        <taxon>Brassicaceae</taxon>
        <taxon>Brassiceae</taxon>
        <taxon>Raphanus</taxon>
    </lineage>
</organism>
<dbReference type="InterPro" id="IPR032675">
    <property type="entry name" value="LRR_dom_sf"/>
</dbReference>
<keyword evidence="2" id="KW-1185">Reference proteome</keyword>
<gene>
    <name evidence="3" type="primary">LOC108840605</name>
</gene>
<dbReference type="Pfam" id="PF00646">
    <property type="entry name" value="F-box"/>
    <property type="match status" value="1"/>
</dbReference>
<dbReference type="KEGG" id="rsz:108840605"/>
<dbReference type="PANTHER" id="PTHR31900">
    <property type="entry name" value="F-BOX/RNI SUPERFAMILY PROTEIN-RELATED"/>
    <property type="match status" value="1"/>
</dbReference>
<evidence type="ECO:0000313" key="2">
    <source>
        <dbReference type="Proteomes" id="UP000504610"/>
    </source>
</evidence>
<dbReference type="InterPro" id="IPR055411">
    <property type="entry name" value="LRR_FXL15/At3g58940/PEG3-like"/>
</dbReference>
<dbReference type="SMART" id="SM00579">
    <property type="entry name" value="FBD"/>
    <property type="match status" value="1"/>
</dbReference>
<evidence type="ECO:0000313" key="3">
    <source>
        <dbReference type="RefSeq" id="XP_018468941.2"/>
    </source>
</evidence>
<protein>
    <submittedName>
        <fullName evidence="3">Probable FBD-associated F-box protein At1g32375</fullName>
    </submittedName>
</protein>
<dbReference type="InterPro" id="IPR006566">
    <property type="entry name" value="FBD"/>
</dbReference>
<accession>A0A6J0MBL2</accession>
<dbReference type="AlphaFoldDB" id="A0A6J0MBL2"/>